<organism evidence="6 7">
    <name type="scientific">Aciduliprofundum boonei (strain DSM 19572 / T469)</name>
    <dbReference type="NCBI Taxonomy" id="439481"/>
    <lineage>
        <taxon>Archaea</taxon>
        <taxon>Methanobacteriati</taxon>
        <taxon>Thermoplasmatota</taxon>
        <taxon>DHVE2 group</taxon>
        <taxon>Candidatus Aciduliprofundum</taxon>
    </lineage>
</organism>
<keyword evidence="7" id="KW-1185">Reference proteome</keyword>
<dbReference type="HOGENOM" id="CLU_007946_15_2_2"/>
<keyword evidence="4" id="KW-1133">Transmembrane helix</keyword>
<evidence type="ECO:0000256" key="3">
    <source>
        <dbReference type="ARBA" id="ARBA00022692"/>
    </source>
</evidence>
<dbReference type="GO" id="GO:0022857">
    <property type="term" value="F:transmembrane transporter activity"/>
    <property type="evidence" value="ECO:0007669"/>
    <property type="project" value="InterPro"/>
</dbReference>
<comment type="subcellular location">
    <subcellularLocation>
        <location evidence="1">Cell membrane</location>
        <topology evidence="1">Multi-pass membrane protein</topology>
    </subcellularLocation>
</comment>
<dbReference type="InterPro" id="IPR002293">
    <property type="entry name" value="AA/rel_permease1"/>
</dbReference>
<dbReference type="GO" id="GO:0005886">
    <property type="term" value="C:plasma membrane"/>
    <property type="evidence" value="ECO:0007669"/>
    <property type="project" value="UniProtKB-SubCell"/>
</dbReference>
<evidence type="ECO:0000256" key="4">
    <source>
        <dbReference type="ARBA" id="ARBA00022989"/>
    </source>
</evidence>
<dbReference type="GeneID" id="8827220"/>
<dbReference type="AlphaFoldDB" id="B5IDL5"/>
<accession>B5IDL5</accession>
<dbReference type="EMBL" id="CP001941">
    <property type="protein sequence ID" value="ADD08089.1"/>
    <property type="molecule type" value="Genomic_DNA"/>
</dbReference>
<dbReference type="KEGG" id="abi:Aboo_0278"/>
<evidence type="ECO:0000313" key="7">
    <source>
        <dbReference type="Proteomes" id="UP000001400"/>
    </source>
</evidence>
<dbReference type="InterPro" id="IPR050367">
    <property type="entry name" value="APC_superfamily"/>
</dbReference>
<evidence type="ECO:0000256" key="2">
    <source>
        <dbReference type="ARBA" id="ARBA00022475"/>
    </source>
</evidence>
<reference evidence="6" key="1">
    <citation type="submission" date="2010-02" db="EMBL/GenBank/DDBJ databases">
        <title>Complete sequence of Aciduliprofundum boonei T469.</title>
        <authorList>
            <consortium name="US DOE Joint Genome Institute"/>
            <person name="Lucas S."/>
            <person name="Copeland A."/>
            <person name="Lapidus A."/>
            <person name="Cheng J.-F."/>
            <person name="Bruce D."/>
            <person name="Goodwin L."/>
            <person name="Pitluck S."/>
            <person name="Saunders E."/>
            <person name="Detter J.C."/>
            <person name="Han C."/>
            <person name="Tapia R."/>
            <person name="Land M."/>
            <person name="Hauser L."/>
            <person name="Kyrpides N."/>
            <person name="Mikhailova N."/>
            <person name="Flores G."/>
            <person name="Reysenbach A.-L."/>
            <person name="Woyke T."/>
        </authorList>
    </citation>
    <scope>NUCLEOTIDE SEQUENCE</scope>
    <source>
        <strain evidence="6">T469</strain>
    </source>
</reference>
<dbReference type="PANTHER" id="PTHR42770">
    <property type="entry name" value="AMINO ACID TRANSPORTER-RELATED"/>
    <property type="match status" value="1"/>
</dbReference>
<sequence length="434" mass="46974">MSRKEGKKLSFWSVFAIGVGGMVGGGIFAVLGLAVQLAHGSTPIAFAIAGFVALLTSYSYAKLSVTYPTRGGTVEFLNQAYGTGVFTGGLNILLYLSYIIMLSLYSYAFGSYGATFFPNNYDFWKHVLISFAILLFTFINMIGSKAVGESEEYIVGIKLSILLFFVIIGMWSINSARLAPDTWVNPISLVAGGMIIFLAYEGFELIANTAEDVDDVRRTLPKAYYASVGFVVFLYVAIAIVAVGNLPLSQLINARDYALAEAAKPFLGNAGFLLIAIAALLSTGSAINATLYSSARVSYVIAKDGELPKAFERKVWRRPIEGLLITAVLTLIVANLFDLSSISTIGSSGFLIIFGLVNLANFKLHKKTGGNRALSMLGAIMAFFAVAILFKEVLTTNIQGVEVFAAMVVLAFFAEWLYRRITGRELKHLLKVSI</sequence>
<evidence type="ECO:0000256" key="1">
    <source>
        <dbReference type="ARBA" id="ARBA00004651"/>
    </source>
</evidence>
<dbReference type="PIRSF" id="PIRSF006060">
    <property type="entry name" value="AA_transporter"/>
    <property type="match status" value="1"/>
</dbReference>
<dbReference type="Pfam" id="PF13520">
    <property type="entry name" value="AA_permease_2"/>
    <property type="match status" value="1"/>
</dbReference>
<dbReference type="STRING" id="439481.Aboo_0278"/>
<gene>
    <name evidence="6" type="ordered locus">Aboo_0278</name>
</gene>
<dbReference type="Gene3D" id="1.20.1740.10">
    <property type="entry name" value="Amino acid/polyamine transporter I"/>
    <property type="match status" value="1"/>
</dbReference>
<dbReference type="PANTHER" id="PTHR42770:SF11">
    <property type="entry name" value="INNER MEMBRANE TRANSPORT PROTEIN YBAT"/>
    <property type="match status" value="1"/>
</dbReference>
<proteinExistence type="predicted"/>
<dbReference type="OrthoDB" id="43026at2157"/>
<dbReference type="Proteomes" id="UP000001400">
    <property type="component" value="Chromosome"/>
</dbReference>
<name>B5IDL5_ACIB4</name>
<dbReference type="eggNOG" id="arCOG00009">
    <property type="taxonomic scope" value="Archaea"/>
</dbReference>
<keyword evidence="5" id="KW-0472">Membrane</keyword>
<protein>
    <submittedName>
        <fullName evidence="6">Amino acid permease-associated region</fullName>
    </submittedName>
</protein>
<dbReference type="RefSeq" id="WP_008084373.1">
    <property type="nucleotide sequence ID" value="NC_013926.1"/>
</dbReference>
<evidence type="ECO:0000256" key="5">
    <source>
        <dbReference type="ARBA" id="ARBA00023136"/>
    </source>
</evidence>
<keyword evidence="2" id="KW-1003">Cell membrane</keyword>
<evidence type="ECO:0000313" key="6">
    <source>
        <dbReference type="EMBL" id="ADD08089.1"/>
    </source>
</evidence>
<keyword evidence="3" id="KW-0812">Transmembrane</keyword>